<keyword evidence="1" id="KW-0812">Transmembrane</keyword>
<keyword evidence="1" id="KW-0472">Membrane</keyword>
<name>A0A2V3HU18_9ARCH</name>
<comment type="caution">
    <text evidence="3">The sequence shown here is derived from an EMBL/GenBank/DDBJ whole genome shotgun (WGS) entry which is preliminary data.</text>
</comment>
<feature type="transmembrane region" description="Helical" evidence="1">
    <location>
        <begin position="1643"/>
        <end position="1665"/>
    </location>
</feature>
<dbReference type="PANTHER" id="PTHR39198">
    <property type="entry name" value="HYPOTHETICAL MEMBRANE PROTEIN, CONSERVED"/>
    <property type="match status" value="1"/>
</dbReference>
<gene>
    <name evidence="3" type="ORF">CXX69_00230</name>
</gene>
<evidence type="ECO:0000259" key="2">
    <source>
        <dbReference type="Pfam" id="PF07705"/>
    </source>
</evidence>
<dbReference type="PANTHER" id="PTHR39198:SF1">
    <property type="entry name" value="ALPHA-GALACTOSIDASE NEW3 DOMAIN-CONTAINING PROTEIN"/>
    <property type="match status" value="1"/>
</dbReference>
<sequence length="1693" mass="184882">METGKMRNSITMVLLMMMSTFAVMEFPKAEASEVVLTDAIQIVNGGSANDKMVTADADSMGNVHIVWSRNTQHLWYQMHNPRGDVLILETQISNPGAHRAWHPDIRVDHDDNVHITWTDKAGQWTIFYTMLDPSQDDQDGDSAVDAVITIIDDFEVSVHTQNRDWPAIDVDSENNAHIVWEDSFEPLDKYYQQPQIYYSMIEPDLQSREAIVAVGETLLTPIIGHKGHPDVAVDADDFVQIVWDDTRGGKVEIVAPIDTSGSMNTEWADMCVVFYGGYFASGGFFEGLKPMLLRANMTVYETLYALSGNWPAAATSGNCAAAYQTGGSGGQGPRSTPLGLVPGDDSGGIRELTEVVYNGGAVNLPQDGGYYSEFWGPGSNWACLSWRDAQGNVPGNPPTQLDHHWNPNATKIVIPISDEGPYGGDPAQQSDDTQSINEAHDACVIAGIIPVPLLAAGFGAGSTNVGSHMMDLAQCPNGFISLGTRTCPGTNTRLTDAEGMMYSFPTSSSNSAELQLMVEAMVYLSTNNSREIFMTVLDPLSLLQNPPPTWQKGDSGTFVDYTADRYIEDIGPSIDGLGYGNLVVVNDTRITLNDAYSLHPAISVDTSGNTHLAWMDGRAYGFDIDVNYEIYYTRLRLRGAGEWDGAPDGLPSYGIKQIVDSAVSEVEGIDGIPTDLPFGANSHMPAIITDSFDNVHLSWLDNYNGTQGETVVYTKLNHTNDDYPEGFPLNSLAAGILDPWEIIPITEWQSDKLGPNSPAVPDLGQPPAFANDLGSGAHIAWSDTNKCSEISNGGSYTLCYVHVLTGLVEVALDETETYYHTIEPGEQTLYNMTISNPTPGPAELVADTFTVTLEGVPNNWTATLFFTTNHTPIFDSTPVFLRGGDVVPMYMRVRAPSIYQAHGDELATITVSAVSYKDPAIRDERLTLTLMDVVHGINLDTSHFQVDVEQGQSAIFSITVTNTGNVYDTFAFYDPSTLEGQVEWALPFGWGISFPTSLSLDPGQSITRNLQISVPTSQEPGTFVIYLKGWSTGEPVLSIDQGTFDVLELWINVSIKSTGNIVFQLGDTTQYVLPGDCSEFDIQVTKHFTPGHLIFTTPGGPEERPPEISEQTWRFDHWTVDLDFSEAPGGNGIPDYSPRYWSIIDTPFTVTAIMCAPYNATAGLGDSVSVKAHLQGAPRVRDSVVLLTNVVQEYILEASVPETILALHPGQSYQLDTTVENKGNGADRYDITVASITDSFGGSHVWDVEIPRILFQELDRDESQTVPILLNVPEMTHAGQYTVILNVLSEEAYEGTKLRDTIELQVEVVEFHDMRIEVDPLVESRIKTTAPGRIVRFTMNVTNFGNMPDQPTLHNHTIVIGAGWDTVPGMNTLSDWQISFALLEDFNTEYPTEKPCVALMLGDQVPTEGCYLDATTNAVTLPMMEAYSTLQIVVIIAIDPTASLSNREIGIKVLSSFGSAEAGGDYDETAVWDDSCTLDENKDGLPDNYPPNCDTNEQIVELRLRAPDLKILDVDVVTYTGDVGEMLSVNVQVVNVGNAHATNVNIILCVDQSKSDIKKNGCDEGNIVYRQIVQAIMPANDEDPPLIALLYMVQAGRHDVVVVVDPDNVIVETDETNNIQKVSKKMGSNLGILDVGIEVIAQYSVPAIILGATFALIGVVGVVMYGRRIEALTRFAEKSSLIANLDDDDDMVF</sequence>
<protein>
    <recommendedName>
        <fullName evidence="2">CARDB domain-containing protein</fullName>
    </recommendedName>
</protein>
<keyword evidence="1" id="KW-1133">Transmembrane helix</keyword>
<dbReference type="InterPro" id="IPR011635">
    <property type="entry name" value="CARDB"/>
</dbReference>
<evidence type="ECO:0000256" key="1">
    <source>
        <dbReference type="SAM" id="Phobius"/>
    </source>
</evidence>
<evidence type="ECO:0000313" key="4">
    <source>
        <dbReference type="Proteomes" id="UP000248161"/>
    </source>
</evidence>
<feature type="domain" description="CARDB" evidence="2">
    <location>
        <begin position="1506"/>
        <end position="1619"/>
    </location>
</feature>
<dbReference type="Gene3D" id="2.60.40.10">
    <property type="entry name" value="Immunoglobulins"/>
    <property type="match status" value="1"/>
</dbReference>
<dbReference type="Pfam" id="PF07705">
    <property type="entry name" value="CARDB"/>
    <property type="match status" value="1"/>
</dbReference>
<reference evidence="3 4" key="1">
    <citation type="journal article" date="2015" name="Nat. Commun.">
        <title>Genomic and transcriptomic evidence for scavenging of diverse organic compounds by widespread deep-sea archaea.</title>
        <authorList>
            <person name="Li M."/>
            <person name="Baker B.J."/>
            <person name="Anantharaman K."/>
            <person name="Jain S."/>
            <person name="Breier J.A."/>
            <person name="Dick G.J."/>
        </authorList>
    </citation>
    <scope>NUCLEOTIDE SEQUENCE [LARGE SCALE GENOMIC DNA]</scope>
    <source>
        <strain evidence="3">Cayman_51_deep</strain>
    </source>
</reference>
<accession>A0A2V3HU18</accession>
<dbReference type="Proteomes" id="UP000248161">
    <property type="component" value="Unassembled WGS sequence"/>
</dbReference>
<organism evidence="3 4">
    <name type="scientific">Candidatus Thalassarchaeum betae</name>
    <dbReference type="NCBI Taxonomy" id="2599289"/>
    <lineage>
        <taxon>Archaea</taxon>
        <taxon>Methanobacteriati</taxon>
        <taxon>Thermoplasmatota</taxon>
        <taxon>Candidatus Poseidoniia</taxon>
        <taxon>Candidatus Poseidoniales</taxon>
        <taxon>Candidatus Thalassarchaeaceae</taxon>
        <taxon>Candidatus Thalassarchaeum</taxon>
    </lineage>
</organism>
<dbReference type="EMBL" id="PSPG01000001">
    <property type="protein sequence ID" value="PXF22406.1"/>
    <property type="molecule type" value="Genomic_DNA"/>
</dbReference>
<proteinExistence type="predicted"/>
<evidence type="ECO:0000313" key="3">
    <source>
        <dbReference type="EMBL" id="PXF22406.1"/>
    </source>
</evidence>
<dbReference type="InterPro" id="IPR013783">
    <property type="entry name" value="Ig-like_fold"/>
</dbReference>